<protein>
    <submittedName>
        <fullName evidence="1">Uncharacterized protein</fullName>
    </submittedName>
</protein>
<accession>A0A8S1T6V4</accession>
<evidence type="ECO:0000313" key="2">
    <source>
        <dbReference type="Proteomes" id="UP000683925"/>
    </source>
</evidence>
<sequence>MQKNRAVINYHYRAFYSLYRIQIENHYKFITCPICKHILDKADILIILTATLSKSIILQLLPPNNSKKDLKDVSQRILNFHFQMIKQVLKINNYI</sequence>
<organism evidence="1 2">
    <name type="scientific">Paramecium octaurelia</name>
    <dbReference type="NCBI Taxonomy" id="43137"/>
    <lineage>
        <taxon>Eukaryota</taxon>
        <taxon>Sar</taxon>
        <taxon>Alveolata</taxon>
        <taxon>Ciliophora</taxon>
        <taxon>Intramacronucleata</taxon>
        <taxon>Oligohymenophorea</taxon>
        <taxon>Peniculida</taxon>
        <taxon>Parameciidae</taxon>
        <taxon>Paramecium</taxon>
    </lineage>
</organism>
<dbReference type="AlphaFoldDB" id="A0A8S1T6V4"/>
<keyword evidence="2" id="KW-1185">Reference proteome</keyword>
<dbReference type="Proteomes" id="UP000683925">
    <property type="component" value="Unassembled WGS sequence"/>
</dbReference>
<proteinExistence type="predicted"/>
<name>A0A8S1T6V4_PAROT</name>
<dbReference type="EMBL" id="CAJJDP010000019">
    <property type="protein sequence ID" value="CAD8147357.1"/>
    <property type="molecule type" value="Genomic_DNA"/>
</dbReference>
<evidence type="ECO:0000313" key="1">
    <source>
        <dbReference type="EMBL" id="CAD8147357.1"/>
    </source>
</evidence>
<gene>
    <name evidence="1" type="ORF">POCTA_138.1.T0190393</name>
</gene>
<comment type="caution">
    <text evidence="1">The sequence shown here is derived from an EMBL/GenBank/DDBJ whole genome shotgun (WGS) entry which is preliminary data.</text>
</comment>
<reference evidence="1" key="1">
    <citation type="submission" date="2021-01" db="EMBL/GenBank/DDBJ databases">
        <authorList>
            <consortium name="Genoscope - CEA"/>
            <person name="William W."/>
        </authorList>
    </citation>
    <scope>NUCLEOTIDE SEQUENCE</scope>
</reference>